<dbReference type="InterPro" id="IPR027994">
    <property type="entry name" value="WxL_dom"/>
</dbReference>
<comment type="caution">
    <text evidence="2">The sequence shown here is derived from an EMBL/GenBank/DDBJ whole genome shotgun (WGS) entry which is preliminary data.</text>
</comment>
<dbReference type="Pfam" id="PF13731">
    <property type="entry name" value="WxL"/>
    <property type="match status" value="1"/>
</dbReference>
<reference evidence="2 3" key="1">
    <citation type="submission" date="2013-02" db="EMBL/GenBank/DDBJ databases">
        <title>The Genome Sequence of Enterococcus faecium HM1072.</title>
        <authorList>
            <consortium name="The Broad Institute Genome Sequencing Platform"/>
            <consortium name="The Broad Institute Genome Sequencing Center for Infectious Disease"/>
            <person name="Earl A.M."/>
            <person name="Gilmore M.S."/>
            <person name="Lebreton F."/>
            <person name="Courvalin P."/>
            <person name="Walker B."/>
            <person name="Young S.K."/>
            <person name="Zeng Q."/>
            <person name="Gargeya S."/>
            <person name="Fitzgerald M."/>
            <person name="Haas B."/>
            <person name="Abouelleil A."/>
            <person name="Alvarado L."/>
            <person name="Arachchi H.M."/>
            <person name="Berlin A.M."/>
            <person name="Chapman S.B."/>
            <person name="Dewar J."/>
            <person name="Goldberg J."/>
            <person name="Griggs A."/>
            <person name="Gujja S."/>
            <person name="Hansen M."/>
            <person name="Howarth C."/>
            <person name="Imamovic A."/>
            <person name="Larimer J."/>
            <person name="McCowan C."/>
            <person name="Murphy C."/>
            <person name="Neiman D."/>
            <person name="Pearson M."/>
            <person name="Priest M."/>
            <person name="Roberts A."/>
            <person name="Saif S."/>
            <person name="Shea T."/>
            <person name="Sisk P."/>
            <person name="Sykes S."/>
            <person name="Wortman J."/>
            <person name="Nusbaum C."/>
            <person name="Birren B."/>
        </authorList>
    </citation>
    <scope>NUCLEOTIDE SEQUENCE [LARGE SCALE GENOMIC DNA]</scope>
    <source>
        <strain evidence="2 3">HM1072</strain>
    </source>
</reference>
<evidence type="ECO:0000313" key="3">
    <source>
        <dbReference type="Proteomes" id="UP000013897"/>
    </source>
</evidence>
<gene>
    <name evidence="2" type="ORF">SSM_01378</name>
</gene>
<feature type="domain" description="WxL" evidence="1">
    <location>
        <begin position="65"/>
        <end position="202"/>
    </location>
</feature>
<evidence type="ECO:0000259" key="1">
    <source>
        <dbReference type="Pfam" id="PF13731"/>
    </source>
</evidence>
<protein>
    <recommendedName>
        <fullName evidence="1">WxL domain-containing protein</fullName>
    </recommendedName>
</protein>
<evidence type="ECO:0000313" key="2">
    <source>
        <dbReference type="EMBL" id="EOM25490.1"/>
    </source>
</evidence>
<sequence>MSKIGDTIHLTYNYQLNTVDTSVQSVSILTKAAVLSSNITLADGAKLPNPVVQTSAKTILVPKQELTLVNVPDDFTFGNDLPKPLKTSYYEAKGDFSFDVRDTRLPSTSPWQLTGTLTSLFKNNQGQELSGTKLYFNHSGSKQLIQQGQNTLIYESDGTAKGEVLVDFPDTDGLLLEVNSSTNAQPGATYQGMVTWELTAGPTS</sequence>
<accession>A0A829FD10</accession>
<proteinExistence type="predicted"/>
<dbReference type="Proteomes" id="UP000013897">
    <property type="component" value="Unassembled WGS sequence"/>
</dbReference>
<dbReference type="EMBL" id="AITY01000024">
    <property type="protein sequence ID" value="EOM25490.1"/>
    <property type="molecule type" value="Genomic_DNA"/>
</dbReference>
<organism evidence="2 3">
    <name type="scientific">Enterococcus faecium EnGen0192</name>
    <dbReference type="NCBI Taxonomy" id="1157487"/>
    <lineage>
        <taxon>Bacteria</taxon>
        <taxon>Bacillati</taxon>
        <taxon>Bacillota</taxon>
        <taxon>Bacilli</taxon>
        <taxon>Lactobacillales</taxon>
        <taxon>Enterococcaceae</taxon>
        <taxon>Enterococcus</taxon>
    </lineage>
</organism>
<dbReference type="AlphaFoldDB" id="A0A829FD10"/>
<name>A0A829FD10_ENTFC</name>